<comment type="caution">
    <text evidence="11">The sequence shown here is derived from an EMBL/GenBank/DDBJ whole genome shotgun (WGS) entry which is preliminary data.</text>
</comment>
<evidence type="ECO:0000256" key="8">
    <source>
        <dbReference type="ARBA" id="ARBA00023125"/>
    </source>
</evidence>
<dbReference type="GO" id="GO:0004386">
    <property type="term" value="F:helicase activity"/>
    <property type="evidence" value="ECO:0007669"/>
    <property type="project" value="UniProtKB-KW"/>
</dbReference>
<name>M3IT67_LEPIT</name>
<dbReference type="InterPro" id="IPR027417">
    <property type="entry name" value="P-loop_NTPase"/>
</dbReference>
<dbReference type="GO" id="GO:0004527">
    <property type="term" value="F:exonuclease activity"/>
    <property type="evidence" value="ECO:0007669"/>
    <property type="project" value="UniProtKB-KW"/>
</dbReference>
<evidence type="ECO:0000256" key="1">
    <source>
        <dbReference type="ARBA" id="ARBA00022722"/>
    </source>
</evidence>
<evidence type="ECO:0000313" key="12">
    <source>
        <dbReference type="Proteomes" id="UP000011778"/>
    </source>
</evidence>
<sequence length="388" mass="45685">DILSFFANETIRWTSEYLKVVQTSIEELFEFSEEYEQEAKLFHSWLQSLSEWEGIQLQNPEQGISLLKFLTEQVFNQIPYRKGAYLTGGVTISLLQPMRPIPFKHIYVLGLGEGKFPGSDDISQLNLRKHFREEWDISKREIQEFLLWETIHSAKESITFSYVGKNLQEDKTFEPCSHFLEIMEFLEVKDVVRLPLHSYSIKYEHTLRELKQGLVSYDFARVWVNGKRKDHPVLDRFQNPDELIKNHSDLSRSTIDVKELSQFLSDPLDTYLKRKLAMYLEEEYAEENEKEPFYLDAIEETHILKKVHALMIPDLVLEKPWVWDQEKIVQAVTPILEKEKFSAKFPASVFGKIQEADLVQYLVKTSEHLSEWKPLFQGGKYYPYLSLG</sequence>
<dbReference type="GO" id="GO:0005524">
    <property type="term" value="F:ATP binding"/>
    <property type="evidence" value="ECO:0007669"/>
    <property type="project" value="UniProtKB-KW"/>
</dbReference>
<dbReference type="SUPFAM" id="SSF52980">
    <property type="entry name" value="Restriction endonuclease-like"/>
    <property type="match status" value="1"/>
</dbReference>
<keyword evidence="8" id="KW-0238">DNA-binding</keyword>
<dbReference type="SUPFAM" id="SSF52540">
    <property type="entry name" value="P-loop containing nucleoside triphosphate hydrolases"/>
    <property type="match status" value="1"/>
</dbReference>
<feature type="non-terminal residue" evidence="11">
    <location>
        <position position="388"/>
    </location>
</feature>
<keyword evidence="2" id="KW-0547">Nucleotide-binding</keyword>
<keyword evidence="5" id="KW-0347">Helicase</keyword>
<organism evidence="11 12">
    <name type="scientific">Leptospira interrogans serovar Copenhageni str. LT2050</name>
    <dbReference type="NCBI Taxonomy" id="1001598"/>
    <lineage>
        <taxon>Bacteria</taxon>
        <taxon>Pseudomonadati</taxon>
        <taxon>Spirochaetota</taxon>
        <taxon>Spirochaetia</taxon>
        <taxon>Leptospirales</taxon>
        <taxon>Leptospiraceae</taxon>
        <taxon>Leptospira</taxon>
    </lineage>
</organism>
<evidence type="ECO:0000256" key="9">
    <source>
        <dbReference type="ARBA" id="ARBA00023204"/>
    </source>
</evidence>
<dbReference type="InterPro" id="IPR041500">
    <property type="entry name" value="RecC_C"/>
</dbReference>
<keyword evidence="3" id="KW-0227">DNA damage</keyword>
<keyword evidence="7" id="KW-0067">ATP-binding</keyword>
<keyword evidence="1" id="KW-0540">Nuclease</keyword>
<reference evidence="11 12" key="1">
    <citation type="submission" date="2013-02" db="EMBL/GenBank/DDBJ databases">
        <authorList>
            <person name="Harkins D.M."/>
            <person name="Durkin A.S."/>
            <person name="Brinkac L.M."/>
            <person name="Haft D.H."/>
            <person name="Selengut J.D."/>
            <person name="Sanka R."/>
            <person name="DePew J."/>
            <person name="Purushe J."/>
            <person name="Tulsiani S.M."/>
            <person name="Graham G.C."/>
            <person name="Burns M.-A."/>
            <person name="Dohnt M.F."/>
            <person name="Smythe L.D."/>
            <person name="McKay D.B."/>
            <person name="Craig S.B."/>
            <person name="Vinetz J.M."/>
            <person name="Sutton G.G."/>
            <person name="Nierman W.C."/>
            <person name="Fouts D.E."/>
        </authorList>
    </citation>
    <scope>NUCLEOTIDE SEQUENCE [LARGE SCALE GENOMIC DNA]</scope>
    <source>
        <strain evidence="11 12">LT2050</strain>
    </source>
</reference>
<evidence type="ECO:0000256" key="2">
    <source>
        <dbReference type="ARBA" id="ARBA00022741"/>
    </source>
</evidence>
<proteinExistence type="predicted"/>
<accession>M3IT67</accession>
<dbReference type="AlphaFoldDB" id="M3IT67"/>
<evidence type="ECO:0000256" key="6">
    <source>
        <dbReference type="ARBA" id="ARBA00022839"/>
    </source>
</evidence>
<gene>
    <name evidence="11" type="ORF">LEP1GSC150_0144</name>
</gene>
<protein>
    <submittedName>
        <fullName evidence="11">Exodeoxyribonuclease V, gamma subunit domain protein</fullName>
    </submittedName>
</protein>
<dbReference type="GO" id="GO:0006281">
    <property type="term" value="P:DNA repair"/>
    <property type="evidence" value="ECO:0007669"/>
    <property type="project" value="UniProtKB-KW"/>
</dbReference>
<dbReference type="GO" id="GO:0003677">
    <property type="term" value="F:DNA binding"/>
    <property type="evidence" value="ECO:0007669"/>
    <property type="project" value="UniProtKB-KW"/>
</dbReference>
<evidence type="ECO:0000256" key="4">
    <source>
        <dbReference type="ARBA" id="ARBA00022801"/>
    </source>
</evidence>
<dbReference type="InterPro" id="IPR011335">
    <property type="entry name" value="Restrct_endonuc-II-like"/>
</dbReference>
<feature type="non-terminal residue" evidence="11">
    <location>
        <position position="1"/>
    </location>
</feature>
<evidence type="ECO:0000256" key="7">
    <source>
        <dbReference type="ARBA" id="ARBA00022840"/>
    </source>
</evidence>
<keyword evidence="4" id="KW-0378">Hydrolase</keyword>
<dbReference type="EMBL" id="AFMD02000074">
    <property type="protein sequence ID" value="EMG23722.1"/>
    <property type="molecule type" value="Genomic_DNA"/>
</dbReference>
<dbReference type="GO" id="GO:0006310">
    <property type="term" value="P:DNA recombination"/>
    <property type="evidence" value="ECO:0007669"/>
    <property type="project" value="TreeGrafter"/>
</dbReference>
<evidence type="ECO:0000259" key="10">
    <source>
        <dbReference type="Pfam" id="PF17946"/>
    </source>
</evidence>
<evidence type="ECO:0000256" key="5">
    <source>
        <dbReference type="ARBA" id="ARBA00022806"/>
    </source>
</evidence>
<dbReference type="PANTHER" id="PTHR30591:SF1">
    <property type="entry name" value="RECBCD ENZYME SUBUNIT RECC"/>
    <property type="match status" value="1"/>
</dbReference>
<dbReference type="Gene3D" id="3.40.50.300">
    <property type="entry name" value="P-loop containing nucleotide triphosphate hydrolases"/>
    <property type="match status" value="1"/>
</dbReference>
<dbReference type="PANTHER" id="PTHR30591">
    <property type="entry name" value="RECBCD ENZYME SUBUNIT RECC"/>
    <property type="match status" value="1"/>
</dbReference>
<evidence type="ECO:0000313" key="11">
    <source>
        <dbReference type="EMBL" id="EMG23722.1"/>
    </source>
</evidence>
<dbReference type="Pfam" id="PF17946">
    <property type="entry name" value="RecC_C"/>
    <property type="match status" value="1"/>
</dbReference>
<feature type="domain" description="RecC C-terminal" evidence="10">
    <location>
        <begin position="253"/>
        <end position="371"/>
    </location>
</feature>
<keyword evidence="9" id="KW-0234">DNA repair</keyword>
<dbReference type="Proteomes" id="UP000011778">
    <property type="component" value="Unassembled WGS sequence"/>
</dbReference>
<evidence type="ECO:0000256" key="3">
    <source>
        <dbReference type="ARBA" id="ARBA00022763"/>
    </source>
</evidence>
<keyword evidence="6" id="KW-0269">Exonuclease</keyword>
<dbReference type="FunFam" id="3.40.50.300:FF:005352">
    <property type="entry name" value="Exodeoxyribonuclease V, gamma subunit"/>
    <property type="match status" value="1"/>
</dbReference>